<dbReference type="AlphaFoldDB" id="A0A7U7I9S6"/>
<reference evidence="2 3" key="1">
    <citation type="submission" date="2020-08" db="EMBL/GenBank/DDBJ databases">
        <authorList>
            <person name="Criscuolo A."/>
        </authorList>
    </citation>
    <scope>NUCLEOTIDE SEQUENCE [LARGE SCALE GENOMIC DNA]</scope>
    <source>
        <strain evidence="2">CIP111764</strain>
    </source>
</reference>
<proteinExistence type="predicted"/>
<dbReference type="Proteomes" id="UP000583387">
    <property type="component" value="Unassembled WGS sequence"/>
</dbReference>
<protein>
    <submittedName>
        <fullName evidence="2">Uncharacterized protein</fullName>
    </submittedName>
</protein>
<comment type="caution">
    <text evidence="2">The sequence shown here is derived from an EMBL/GenBank/DDBJ whole genome shotgun (WGS) entry which is preliminary data.</text>
</comment>
<feature type="region of interest" description="Disordered" evidence="1">
    <location>
        <begin position="1"/>
        <end position="49"/>
    </location>
</feature>
<keyword evidence="3" id="KW-1185">Reference proteome</keyword>
<evidence type="ECO:0000313" key="2">
    <source>
        <dbReference type="EMBL" id="CAD5107232.1"/>
    </source>
</evidence>
<sequence length="160" mass="16566">MSRKKKVEQAATAPVAPTEQPTGAGSADPAASAVDVGAGDTGQDAQPSAGEVVGQLAGVQRHDGTVVELKDMSEAELRQLADALEIAGADHHPLGQVIEAIQAEEVLVPAASDQDHIYLVNRELLEHDGERYAFGDQVVIEDETAAAALLALGAIVREGE</sequence>
<name>A0A7U7I9S6_9GAMM</name>
<organism evidence="2 3">
    <name type="scientific">Zestomonas carbonaria</name>
    <dbReference type="NCBI Taxonomy" id="2762745"/>
    <lineage>
        <taxon>Bacteria</taxon>
        <taxon>Pseudomonadati</taxon>
        <taxon>Pseudomonadota</taxon>
        <taxon>Gammaproteobacteria</taxon>
        <taxon>Pseudomonadales</taxon>
        <taxon>Pseudomonadaceae</taxon>
        <taxon>Zestomonas</taxon>
    </lineage>
</organism>
<evidence type="ECO:0000313" key="3">
    <source>
        <dbReference type="Proteomes" id="UP000583387"/>
    </source>
</evidence>
<dbReference type="EMBL" id="CAJFCI010000031">
    <property type="protein sequence ID" value="CAD5107232.1"/>
    <property type="molecule type" value="Genomic_DNA"/>
</dbReference>
<evidence type="ECO:0000256" key="1">
    <source>
        <dbReference type="SAM" id="MobiDB-lite"/>
    </source>
</evidence>
<gene>
    <name evidence="2" type="ORF">PSEWESI4_01503</name>
</gene>
<accession>A0A7U7I9S6</accession>